<evidence type="ECO:0000313" key="1">
    <source>
        <dbReference type="EMBL" id="GJM60655.1"/>
    </source>
</evidence>
<sequence length="92" mass="10366">MGCISVNNAKNTILNHLILRKGSGRISANLLIHYEASPEEVEARLDVLMIISLHLAPSFVGPELIRVKAEICQLRDYLNMMQLLIEAKRLLE</sequence>
<gene>
    <name evidence="1" type="ORF">PEDI_12070</name>
</gene>
<dbReference type="Proteomes" id="UP001310022">
    <property type="component" value="Unassembled WGS sequence"/>
</dbReference>
<dbReference type="AlphaFoldDB" id="A0AAN5AIN5"/>
<dbReference type="EMBL" id="BQKE01000001">
    <property type="protein sequence ID" value="GJM60655.1"/>
    <property type="molecule type" value="Genomic_DNA"/>
</dbReference>
<accession>A0AAN5AIN5</accession>
<keyword evidence="2" id="KW-1185">Reference proteome</keyword>
<evidence type="ECO:0000313" key="2">
    <source>
        <dbReference type="Proteomes" id="UP001310022"/>
    </source>
</evidence>
<comment type="caution">
    <text evidence="1">The sequence shown here is derived from an EMBL/GenBank/DDBJ whole genome shotgun (WGS) entry which is preliminary data.</text>
</comment>
<proteinExistence type="predicted"/>
<protein>
    <submittedName>
        <fullName evidence="1">Uncharacterized protein</fullName>
    </submittedName>
</protein>
<organism evidence="1 2">
    <name type="scientific">Persicobacter diffluens</name>
    <dbReference type="NCBI Taxonomy" id="981"/>
    <lineage>
        <taxon>Bacteria</taxon>
        <taxon>Pseudomonadati</taxon>
        <taxon>Bacteroidota</taxon>
        <taxon>Cytophagia</taxon>
        <taxon>Cytophagales</taxon>
        <taxon>Persicobacteraceae</taxon>
        <taxon>Persicobacter</taxon>
    </lineage>
</organism>
<reference evidence="1 2" key="1">
    <citation type="submission" date="2021-12" db="EMBL/GenBank/DDBJ databases">
        <title>Genome sequencing of bacteria with rrn-lacking chromosome and rrn-plasmid.</title>
        <authorList>
            <person name="Anda M."/>
            <person name="Iwasaki W."/>
        </authorList>
    </citation>
    <scope>NUCLEOTIDE SEQUENCE [LARGE SCALE GENOMIC DNA]</scope>
    <source>
        <strain evidence="1 2">NBRC 15940</strain>
    </source>
</reference>
<name>A0AAN5AIN5_9BACT</name>